<dbReference type="GO" id="GO:0015920">
    <property type="term" value="P:lipopolysaccharide transport"/>
    <property type="evidence" value="ECO:0007669"/>
    <property type="project" value="TreeGrafter"/>
</dbReference>
<protein>
    <submittedName>
        <fullName evidence="7">LptF/LptG family permease</fullName>
    </submittedName>
</protein>
<evidence type="ECO:0000313" key="8">
    <source>
        <dbReference type="Proteomes" id="UP000293550"/>
    </source>
</evidence>
<dbReference type="InterPro" id="IPR005495">
    <property type="entry name" value="LptG/LptF_permease"/>
</dbReference>
<dbReference type="PANTHER" id="PTHR33529">
    <property type="entry name" value="SLR0882 PROTEIN-RELATED"/>
    <property type="match status" value="1"/>
</dbReference>
<feature type="transmembrane region" description="Helical" evidence="6">
    <location>
        <begin position="98"/>
        <end position="123"/>
    </location>
</feature>
<reference evidence="7 8" key="1">
    <citation type="submission" date="2018-10" db="EMBL/GenBank/DDBJ databases">
        <title>An updated phylogeny of the Alphaproteobacteria reveals that the parasitic Rickettsiales and Holosporales have independent origins.</title>
        <authorList>
            <person name="Munoz-Gomez S.A."/>
            <person name="Hess S."/>
            <person name="Burger G."/>
            <person name="Lang B.F."/>
            <person name="Susko E."/>
            <person name="Slamovits C.H."/>
            <person name="Roger A.J."/>
        </authorList>
    </citation>
    <scope>NUCLEOTIDE SEQUENCE [LARGE SCALE GENOMIC DNA]</scope>
    <source>
        <strain evidence="7">HOLO01</strain>
    </source>
</reference>
<dbReference type="OrthoDB" id="9798468at2"/>
<dbReference type="PANTHER" id="PTHR33529:SF2">
    <property type="entry name" value="LIPOPOLYSACCHARIDE EXPORT SYSTEM PERMEASE PROTEIN LPTG"/>
    <property type="match status" value="1"/>
</dbReference>
<keyword evidence="5 6" id="KW-0472">Membrane</keyword>
<dbReference type="Proteomes" id="UP000293550">
    <property type="component" value="Unassembled WGS sequence"/>
</dbReference>
<feature type="transmembrane region" description="Helical" evidence="6">
    <location>
        <begin position="340"/>
        <end position="362"/>
    </location>
</feature>
<evidence type="ECO:0000256" key="3">
    <source>
        <dbReference type="ARBA" id="ARBA00022692"/>
    </source>
</evidence>
<proteinExistence type="predicted"/>
<keyword evidence="3 6" id="KW-0812">Transmembrane</keyword>
<dbReference type="AlphaFoldDB" id="A0A4Q7DJU9"/>
<dbReference type="GO" id="GO:0043190">
    <property type="term" value="C:ATP-binding cassette (ABC) transporter complex"/>
    <property type="evidence" value="ECO:0007669"/>
    <property type="project" value="TreeGrafter"/>
</dbReference>
<feature type="transmembrane region" description="Helical" evidence="6">
    <location>
        <begin position="284"/>
        <end position="302"/>
    </location>
</feature>
<keyword evidence="4 6" id="KW-1133">Transmembrane helix</keyword>
<sequence>MILFLISTLNRYFCRYFLFWFVVCLSVILCIVSLFESIELLRRAMAKPDVPLSLIIEMVVLKVPSHINTLLPFVSFFAVILSLWRLNQNQELLVARAAGLSIWQLIIGLNIAVIFLHITYLFIVNPVGAAMAGRYNRLEETYFSKGNNSLTVSSNGLWLCENNDQEKTIIHTQHFDLAENWFENVTFYVFNKNEQFIGRYDAKKAILEDGEWKLTGVSYWSKENEQSQFYPSLSRPATVSLDRIEENYAAPETLSFWQIPDFIKTLKKTGLSVRRYELYWHKQIAKGGLMVALTFLAVLFCLYPKRYRQGSSLLGLGILCGFVIYFLSDIVYALGMAEKIPMILSVWLVPLVTSMLSIAWLLRVEHGS</sequence>
<dbReference type="RefSeq" id="WP_130153549.1">
    <property type="nucleotide sequence ID" value="NZ_SCFB01000004.1"/>
</dbReference>
<keyword evidence="2" id="KW-1003">Cell membrane</keyword>
<evidence type="ECO:0000256" key="4">
    <source>
        <dbReference type="ARBA" id="ARBA00022989"/>
    </source>
</evidence>
<gene>
    <name evidence="7" type="ORF">EQU50_02315</name>
</gene>
<comment type="caution">
    <text evidence="7">The sequence shown here is derived from an EMBL/GenBank/DDBJ whole genome shotgun (WGS) entry which is preliminary data.</text>
</comment>
<evidence type="ECO:0000256" key="2">
    <source>
        <dbReference type="ARBA" id="ARBA00022475"/>
    </source>
</evidence>
<evidence type="ECO:0000256" key="1">
    <source>
        <dbReference type="ARBA" id="ARBA00004651"/>
    </source>
</evidence>
<accession>A0A4Q7DJU9</accession>
<keyword evidence="8" id="KW-1185">Reference proteome</keyword>
<dbReference type="EMBL" id="SCFB01000004">
    <property type="protein sequence ID" value="RZI46445.1"/>
    <property type="molecule type" value="Genomic_DNA"/>
</dbReference>
<comment type="subcellular location">
    <subcellularLocation>
        <location evidence="1">Cell membrane</location>
        <topology evidence="1">Multi-pass membrane protein</topology>
    </subcellularLocation>
</comment>
<evidence type="ECO:0000256" key="5">
    <source>
        <dbReference type="ARBA" id="ARBA00023136"/>
    </source>
</evidence>
<dbReference type="Pfam" id="PF03739">
    <property type="entry name" value="LptF_LptG"/>
    <property type="match status" value="1"/>
</dbReference>
<feature type="transmembrane region" description="Helical" evidence="6">
    <location>
        <begin position="314"/>
        <end position="334"/>
    </location>
</feature>
<name>A0A4Q7DJU9_9PROT</name>
<feature type="transmembrane region" description="Helical" evidence="6">
    <location>
        <begin position="12"/>
        <end position="35"/>
    </location>
</feature>
<organism evidence="7 8">
    <name type="scientific">Candidatus Finniella inopinata</name>
    <dbReference type="NCBI Taxonomy" id="1696036"/>
    <lineage>
        <taxon>Bacteria</taxon>
        <taxon>Pseudomonadati</taxon>
        <taxon>Pseudomonadota</taxon>
        <taxon>Alphaproteobacteria</taxon>
        <taxon>Holosporales</taxon>
        <taxon>Candidatus Paracaedibacteraceae</taxon>
        <taxon>Candidatus Finniella</taxon>
    </lineage>
</organism>
<evidence type="ECO:0000313" key="7">
    <source>
        <dbReference type="EMBL" id="RZI46445.1"/>
    </source>
</evidence>
<evidence type="ECO:0000256" key="6">
    <source>
        <dbReference type="SAM" id="Phobius"/>
    </source>
</evidence>